<evidence type="ECO:0000313" key="6">
    <source>
        <dbReference type="Proteomes" id="UP001232973"/>
    </source>
</evidence>
<proteinExistence type="predicted"/>
<evidence type="ECO:0000256" key="2">
    <source>
        <dbReference type="ARBA" id="ARBA00023287"/>
    </source>
</evidence>
<dbReference type="InterPro" id="IPR045584">
    <property type="entry name" value="Pilin-like"/>
</dbReference>
<dbReference type="RefSeq" id="WP_274455737.1">
    <property type="nucleotide sequence ID" value="NZ_CP067097.1"/>
</dbReference>
<comment type="subcellular location">
    <subcellularLocation>
        <location evidence="1">Cell surface</location>
    </subcellularLocation>
</comment>
<dbReference type="InterPro" id="IPR012902">
    <property type="entry name" value="N_methyl_site"/>
</dbReference>
<accession>A0ABT9XDF2</accession>
<dbReference type="PANTHER" id="PTHR30093">
    <property type="entry name" value="GENERAL SECRETION PATHWAY PROTEIN G"/>
    <property type="match status" value="1"/>
</dbReference>
<dbReference type="EMBL" id="JAUSTP010000001">
    <property type="protein sequence ID" value="MDQ0188333.1"/>
    <property type="molecule type" value="Genomic_DNA"/>
</dbReference>
<dbReference type="NCBIfam" id="TIGR02532">
    <property type="entry name" value="IV_pilin_GFxxxE"/>
    <property type="match status" value="1"/>
</dbReference>
<name>A0ABT9XDF2_9BACL</name>
<keyword evidence="4" id="KW-0472">Membrane</keyword>
<keyword evidence="2" id="KW-0178">Competence</keyword>
<feature type="transmembrane region" description="Helical" evidence="4">
    <location>
        <begin position="42"/>
        <end position="61"/>
    </location>
</feature>
<protein>
    <submittedName>
        <fullName evidence="5">General secretion pathway protein G</fullName>
    </submittedName>
</protein>
<evidence type="ECO:0000256" key="4">
    <source>
        <dbReference type="SAM" id="Phobius"/>
    </source>
</evidence>
<reference evidence="5 6" key="1">
    <citation type="submission" date="2023-07" db="EMBL/GenBank/DDBJ databases">
        <title>Genomic Encyclopedia of Type Strains, Phase IV (KMG-IV): sequencing the most valuable type-strain genomes for metagenomic binning, comparative biology and taxonomic classification.</title>
        <authorList>
            <person name="Goeker M."/>
        </authorList>
    </citation>
    <scope>NUCLEOTIDE SEQUENCE [LARGE SCALE GENOMIC DNA]</scope>
    <source>
        <strain evidence="5 6">DSM 4006</strain>
    </source>
</reference>
<comment type="caution">
    <text evidence="5">The sequence shown here is derived from an EMBL/GenBank/DDBJ whole genome shotgun (WGS) entry which is preliminary data.</text>
</comment>
<feature type="region of interest" description="Disordered" evidence="3">
    <location>
        <begin position="1"/>
        <end position="33"/>
    </location>
</feature>
<dbReference type="Gene3D" id="3.30.700.10">
    <property type="entry name" value="Glycoprotein, Type 4 Pilin"/>
    <property type="match status" value="1"/>
</dbReference>
<dbReference type="Pfam" id="PF07963">
    <property type="entry name" value="N_methyl"/>
    <property type="match status" value="1"/>
</dbReference>
<evidence type="ECO:0000256" key="3">
    <source>
        <dbReference type="SAM" id="MobiDB-lite"/>
    </source>
</evidence>
<evidence type="ECO:0000313" key="5">
    <source>
        <dbReference type="EMBL" id="MDQ0188333.1"/>
    </source>
</evidence>
<keyword evidence="4" id="KW-0812">Transmembrane</keyword>
<evidence type="ECO:0000256" key="1">
    <source>
        <dbReference type="ARBA" id="ARBA00004241"/>
    </source>
</evidence>
<dbReference type="SUPFAM" id="SSF54523">
    <property type="entry name" value="Pili subunits"/>
    <property type="match status" value="1"/>
</dbReference>
<keyword evidence="4" id="KW-1133">Transmembrane helix</keyword>
<gene>
    <name evidence="5" type="ORF">J2S03_000137</name>
</gene>
<sequence>MMGHEMDGDERAVDRAGRAVDADEPAVERKGRSHALSADHGFTLMEMVVAVFVVAVMIAVVTPHLMGAGSRAETVACEQDQQMIRAALAEYQLLYHAWPAGNTTDQLQELVDAQLLDSVPTEPSGGNFVITESANQATVSCDVHGELDNAS</sequence>
<organism evidence="5 6">
    <name type="scientific">Alicyclobacillus cycloheptanicus</name>
    <dbReference type="NCBI Taxonomy" id="1457"/>
    <lineage>
        <taxon>Bacteria</taxon>
        <taxon>Bacillati</taxon>
        <taxon>Bacillota</taxon>
        <taxon>Bacilli</taxon>
        <taxon>Bacillales</taxon>
        <taxon>Alicyclobacillaceae</taxon>
        <taxon>Alicyclobacillus</taxon>
    </lineage>
</organism>
<dbReference type="Proteomes" id="UP001232973">
    <property type="component" value="Unassembled WGS sequence"/>
</dbReference>
<feature type="compositionally biased region" description="Basic and acidic residues" evidence="3">
    <location>
        <begin position="1"/>
        <end position="30"/>
    </location>
</feature>
<keyword evidence="6" id="KW-1185">Reference proteome</keyword>